<dbReference type="AlphaFoldDB" id="X0S4Q9"/>
<dbReference type="Pfam" id="PF00963">
    <property type="entry name" value="Cohesin"/>
    <property type="match status" value="1"/>
</dbReference>
<organism evidence="2">
    <name type="scientific">marine sediment metagenome</name>
    <dbReference type="NCBI Taxonomy" id="412755"/>
    <lineage>
        <taxon>unclassified sequences</taxon>
        <taxon>metagenomes</taxon>
        <taxon>ecological metagenomes</taxon>
    </lineage>
</organism>
<dbReference type="InterPro" id="IPR002102">
    <property type="entry name" value="Cohesin_dom"/>
</dbReference>
<evidence type="ECO:0000313" key="2">
    <source>
        <dbReference type="EMBL" id="GAF70922.1"/>
    </source>
</evidence>
<dbReference type="EMBL" id="BARS01002663">
    <property type="protein sequence ID" value="GAF70922.1"/>
    <property type="molecule type" value="Genomic_DNA"/>
</dbReference>
<reference evidence="2" key="1">
    <citation type="journal article" date="2014" name="Front. Microbiol.">
        <title>High frequency of phylogenetically diverse reductive dehalogenase-homologous genes in deep subseafloor sedimentary metagenomes.</title>
        <authorList>
            <person name="Kawai M."/>
            <person name="Futagami T."/>
            <person name="Toyoda A."/>
            <person name="Takaki Y."/>
            <person name="Nishi S."/>
            <person name="Hori S."/>
            <person name="Arai W."/>
            <person name="Tsubouchi T."/>
            <person name="Morono Y."/>
            <person name="Uchiyama I."/>
            <person name="Ito T."/>
            <person name="Fujiyama A."/>
            <person name="Inagaki F."/>
            <person name="Takami H."/>
        </authorList>
    </citation>
    <scope>NUCLEOTIDE SEQUENCE</scope>
    <source>
        <strain evidence="2">Expedition CK06-06</strain>
    </source>
</reference>
<protein>
    <recommendedName>
        <fullName evidence="1">Cohesin domain-containing protein</fullName>
    </recommendedName>
</protein>
<feature type="domain" description="Cohesin" evidence="1">
    <location>
        <begin position="32"/>
        <end position="151"/>
    </location>
</feature>
<proteinExistence type="predicted"/>
<name>X0S4Q9_9ZZZZ</name>
<dbReference type="GO" id="GO:0030246">
    <property type="term" value="F:carbohydrate binding"/>
    <property type="evidence" value="ECO:0007669"/>
    <property type="project" value="InterPro"/>
</dbReference>
<dbReference type="GO" id="GO:0000272">
    <property type="term" value="P:polysaccharide catabolic process"/>
    <property type="evidence" value="ECO:0007669"/>
    <property type="project" value="InterPro"/>
</dbReference>
<dbReference type="InterPro" id="IPR008965">
    <property type="entry name" value="CBM2/CBM3_carb-bd_dom_sf"/>
</dbReference>
<accession>X0S4Q9</accession>
<dbReference type="SUPFAM" id="SSF49384">
    <property type="entry name" value="Carbohydrate-binding domain"/>
    <property type="match status" value="1"/>
</dbReference>
<dbReference type="Gene3D" id="2.60.40.680">
    <property type="match status" value="1"/>
</dbReference>
<comment type="caution">
    <text evidence="2">The sequence shown here is derived from an EMBL/GenBank/DDBJ whole genome shotgun (WGS) entry which is preliminary data.</text>
</comment>
<dbReference type="CDD" id="cd08547">
    <property type="entry name" value="Type_II_cohesin"/>
    <property type="match status" value="1"/>
</dbReference>
<sequence length="162" mass="16957">MIEDDTPASRSYTIDDIHGPALMLTPRYQQVTTGNTFTVEVMLEEVANVFAVKAVLEFNPARLQVSQIEVYEDARSLLKATGGTVIPFSSYDNAAGSATIEVATATGSPPSVSGTGAVAKVAFTAASTGSSLISFTKASALRDPDNADIALNDLAEAKVKVR</sequence>
<evidence type="ECO:0000259" key="1">
    <source>
        <dbReference type="Pfam" id="PF00963"/>
    </source>
</evidence>
<gene>
    <name evidence="2" type="ORF">S01H1_05111</name>
</gene>